<name>A0A0S6VXB0_9BACT</name>
<protein>
    <recommendedName>
        <fullName evidence="3">BAG domain-containing protein</fullName>
    </recommendedName>
</protein>
<dbReference type="Proteomes" id="UP000030700">
    <property type="component" value="Unassembled WGS sequence"/>
</dbReference>
<reference evidence="1" key="1">
    <citation type="journal article" date="2015" name="PeerJ">
        <title>First genomic representation of candidate bacterial phylum KSB3 points to enhanced environmental sensing as a trigger of wastewater bulking.</title>
        <authorList>
            <person name="Sekiguchi Y."/>
            <person name="Ohashi A."/>
            <person name="Parks D.H."/>
            <person name="Yamauchi T."/>
            <person name="Tyson G.W."/>
            <person name="Hugenholtz P."/>
        </authorList>
    </citation>
    <scope>NUCLEOTIDE SEQUENCE [LARGE SCALE GENOMIC DNA]</scope>
</reference>
<keyword evidence="2" id="KW-1185">Reference proteome</keyword>
<dbReference type="HOGENOM" id="CLU_2680184_0_0_0"/>
<proteinExistence type="predicted"/>
<gene>
    <name evidence="1" type="ORF">U14_01755</name>
</gene>
<dbReference type="EMBL" id="DF820456">
    <property type="protein sequence ID" value="GAK50524.1"/>
    <property type="molecule type" value="Genomic_DNA"/>
</dbReference>
<sequence length="75" mass="8488">MAPEILVELTKAIRKLYTLEDSIIHDDKAEARDLRSKQAMLISEVIQSLQELESSVKRESIIGARPKRRSQLVAA</sequence>
<dbReference type="AlphaFoldDB" id="A0A0S6VXB0"/>
<evidence type="ECO:0000313" key="1">
    <source>
        <dbReference type="EMBL" id="GAK50524.1"/>
    </source>
</evidence>
<accession>A0A0S6VXB0</accession>
<evidence type="ECO:0008006" key="3">
    <source>
        <dbReference type="Google" id="ProtNLM"/>
    </source>
</evidence>
<organism evidence="1">
    <name type="scientific">Candidatus Moduliflexus flocculans</name>
    <dbReference type="NCBI Taxonomy" id="1499966"/>
    <lineage>
        <taxon>Bacteria</taxon>
        <taxon>Candidatus Moduliflexota</taxon>
        <taxon>Candidatus Moduliflexia</taxon>
        <taxon>Candidatus Moduliflexales</taxon>
        <taxon>Candidatus Moduliflexaceae</taxon>
    </lineage>
</organism>
<evidence type="ECO:0000313" key="2">
    <source>
        <dbReference type="Proteomes" id="UP000030700"/>
    </source>
</evidence>